<evidence type="ECO:0000256" key="7">
    <source>
        <dbReference type="ARBA" id="ARBA00023264"/>
    </source>
</evidence>
<organism evidence="11 12">
    <name type="scientific">Candidatus Acutalibacter pullistercoris</name>
    <dbReference type="NCBI Taxonomy" id="2838418"/>
    <lineage>
        <taxon>Bacteria</taxon>
        <taxon>Bacillati</taxon>
        <taxon>Bacillota</taxon>
        <taxon>Clostridia</taxon>
        <taxon>Eubacteriales</taxon>
        <taxon>Acutalibacteraceae</taxon>
        <taxon>Acutalibacter</taxon>
    </lineage>
</organism>
<keyword evidence="7 10" id="KW-1208">Phospholipid metabolism</keyword>
<dbReference type="NCBIfam" id="TIGR00182">
    <property type="entry name" value="plsX"/>
    <property type="match status" value="1"/>
</dbReference>
<keyword evidence="3 10" id="KW-0444">Lipid biosynthesis</keyword>
<dbReference type="PIRSF" id="PIRSF002465">
    <property type="entry name" value="Phsphlp_syn_PlsX"/>
    <property type="match status" value="1"/>
</dbReference>
<comment type="subcellular location">
    <subcellularLocation>
        <location evidence="10">Cytoplasm</location>
    </subcellularLocation>
    <text evidence="10">Associated with the membrane possibly through PlsY.</text>
</comment>
<dbReference type="Gene3D" id="3.40.718.10">
    <property type="entry name" value="Isopropylmalate Dehydrogenase"/>
    <property type="match status" value="1"/>
</dbReference>
<dbReference type="Proteomes" id="UP000823915">
    <property type="component" value="Unassembled WGS sequence"/>
</dbReference>
<dbReference type="EMBL" id="DXDU01000059">
    <property type="protein sequence ID" value="HIY26264.1"/>
    <property type="molecule type" value="Genomic_DNA"/>
</dbReference>
<gene>
    <name evidence="10 11" type="primary">plsX</name>
    <name evidence="11" type="ORF">H9838_03720</name>
</gene>
<evidence type="ECO:0000256" key="4">
    <source>
        <dbReference type="ARBA" id="ARBA00022679"/>
    </source>
</evidence>
<evidence type="ECO:0000256" key="5">
    <source>
        <dbReference type="ARBA" id="ARBA00023098"/>
    </source>
</evidence>
<evidence type="ECO:0000313" key="11">
    <source>
        <dbReference type="EMBL" id="HIY26264.1"/>
    </source>
</evidence>
<keyword evidence="11" id="KW-0012">Acyltransferase</keyword>
<accession>A0A9D1YCG5</accession>
<dbReference type="PANTHER" id="PTHR30100">
    <property type="entry name" value="FATTY ACID/PHOSPHOLIPID SYNTHESIS PROTEIN PLSX"/>
    <property type="match status" value="1"/>
</dbReference>
<evidence type="ECO:0000256" key="10">
    <source>
        <dbReference type="HAMAP-Rule" id="MF_00019"/>
    </source>
</evidence>
<comment type="function">
    <text evidence="10">Catalyzes the reversible formation of acyl-phosphate (acyl-PO(4)) from acyl-[acyl-carrier-protein] (acyl-ACP). This enzyme utilizes acyl-ACP as fatty acyl donor, but not acyl-CoA.</text>
</comment>
<dbReference type="GO" id="GO:0008654">
    <property type="term" value="P:phospholipid biosynthetic process"/>
    <property type="evidence" value="ECO:0007669"/>
    <property type="project" value="UniProtKB-KW"/>
</dbReference>
<evidence type="ECO:0000256" key="1">
    <source>
        <dbReference type="ARBA" id="ARBA00001232"/>
    </source>
</evidence>
<evidence type="ECO:0000256" key="2">
    <source>
        <dbReference type="ARBA" id="ARBA00022490"/>
    </source>
</evidence>
<dbReference type="AlphaFoldDB" id="A0A9D1YCG5"/>
<dbReference type="InterPro" id="IPR003664">
    <property type="entry name" value="FA_synthesis"/>
</dbReference>
<evidence type="ECO:0000313" key="12">
    <source>
        <dbReference type="Proteomes" id="UP000823915"/>
    </source>
</evidence>
<comment type="caution">
    <text evidence="11">The sequence shown here is derived from an EMBL/GenBank/DDBJ whole genome shotgun (WGS) entry which is preliminary data.</text>
</comment>
<reference evidence="11" key="1">
    <citation type="journal article" date="2021" name="PeerJ">
        <title>Extensive microbial diversity within the chicken gut microbiome revealed by metagenomics and culture.</title>
        <authorList>
            <person name="Gilroy R."/>
            <person name="Ravi A."/>
            <person name="Getino M."/>
            <person name="Pursley I."/>
            <person name="Horton D.L."/>
            <person name="Alikhan N.F."/>
            <person name="Baker D."/>
            <person name="Gharbi K."/>
            <person name="Hall N."/>
            <person name="Watson M."/>
            <person name="Adriaenssens E.M."/>
            <person name="Foster-Nyarko E."/>
            <person name="Jarju S."/>
            <person name="Secka A."/>
            <person name="Antonio M."/>
            <person name="Oren A."/>
            <person name="Chaudhuri R.R."/>
            <person name="La Ragione R."/>
            <person name="Hildebrand F."/>
            <person name="Pallen M.J."/>
        </authorList>
    </citation>
    <scope>NUCLEOTIDE SEQUENCE</scope>
    <source>
        <strain evidence="11">1282</strain>
    </source>
</reference>
<evidence type="ECO:0000256" key="9">
    <source>
        <dbReference type="ARBA" id="ARBA00046608"/>
    </source>
</evidence>
<reference evidence="11" key="2">
    <citation type="submission" date="2021-04" db="EMBL/GenBank/DDBJ databases">
        <authorList>
            <person name="Gilroy R."/>
        </authorList>
    </citation>
    <scope>NUCLEOTIDE SEQUENCE</scope>
    <source>
        <strain evidence="11">1282</strain>
    </source>
</reference>
<evidence type="ECO:0000256" key="3">
    <source>
        <dbReference type="ARBA" id="ARBA00022516"/>
    </source>
</evidence>
<dbReference type="GO" id="GO:0006633">
    <property type="term" value="P:fatty acid biosynthetic process"/>
    <property type="evidence" value="ECO:0007669"/>
    <property type="project" value="UniProtKB-UniRule"/>
</dbReference>
<dbReference type="GO" id="GO:0005737">
    <property type="term" value="C:cytoplasm"/>
    <property type="evidence" value="ECO:0007669"/>
    <property type="project" value="UniProtKB-SubCell"/>
</dbReference>
<dbReference type="PANTHER" id="PTHR30100:SF1">
    <property type="entry name" value="PHOSPHATE ACYLTRANSFERASE"/>
    <property type="match status" value="1"/>
</dbReference>
<comment type="catalytic activity">
    <reaction evidence="1 10">
        <text>a fatty acyl-[ACP] + phosphate = an acyl phosphate + holo-[ACP]</text>
        <dbReference type="Rhea" id="RHEA:42292"/>
        <dbReference type="Rhea" id="RHEA-COMP:9685"/>
        <dbReference type="Rhea" id="RHEA-COMP:14125"/>
        <dbReference type="ChEBI" id="CHEBI:43474"/>
        <dbReference type="ChEBI" id="CHEBI:59918"/>
        <dbReference type="ChEBI" id="CHEBI:64479"/>
        <dbReference type="ChEBI" id="CHEBI:138651"/>
        <dbReference type="EC" id="2.3.1.274"/>
    </reaction>
</comment>
<comment type="subunit">
    <text evidence="9 10">Homodimer. Probably interacts with PlsY.</text>
</comment>
<evidence type="ECO:0000256" key="6">
    <source>
        <dbReference type="ARBA" id="ARBA00023209"/>
    </source>
</evidence>
<keyword evidence="2 10" id="KW-0963">Cytoplasm</keyword>
<dbReference type="InterPro" id="IPR012281">
    <property type="entry name" value="Phospholipid_synth_PlsX-like"/>
</dbReference>
<evidence type="ECO:0000256" key="8">
    <source>
        <dbReference type="ARBA" id="ARBA00024069"/>
    </source>
</evidence>
<dbReference type="SUPFAM" id="SSF53659">
    <property type="entry name" value="Isocitrate/Isopropylmalate dehydrogenase-like"/>
    <property type="match status" value="1"/>
</dbReference>
<sequence length="338" mass="35954">MKIIVDAFGGDNAPGEILLGCAQARKELGVDLVLTGDREKLLGCAKELGLETDLAGMEILDCPGVLTMEDEPTAVLKEKADSSMALGLRALAEGKGDAFASAGNSGALVVGATMIVKRIKGVKRVAFAPLLPKSQGFFMLSDGGASVDCRPEMLLQFGLMGAAYMRDVMGVENPRVGLVNVGTESHKGDELRHQAYELLRQRKDLNFIGNVEARDIPYDGCDVAVTDGFTGNVMLKLFEGVAMALMDKFKGVFSQSLKNKLAAAAVYGDLKKLKKSLDYNEYGGAPIMGAAKPVFKIHGSAKASTVKSALRLTRDYAQSGFVDKIAQAVKPQGERQDG</sequence>
<comment type="similarity">
    <text evidence="10">Belongs to the PlsX family.</text>
</comment>
<keyword evidence="6 10" id="KW-0594">Phospholipid biosynthesis</keyword>
<name>A0A9D1YCG5_9FIRM</name>
<protein>
    <recommendedName>
        <fullName evidence="8 10">Phosphate acyltransferase</fullName>
        <ecNumber evidence="8 10">2.3.1.274</ecNumber>
    </recommendedName>
    <alternativeName>
        <fullName evidence="10">Acyl-ACP phosphotransacylase</fullName>
    </alternativeName>
    <alternativeName>
        <fullName evidence="10">Acyl-[acyl-carrier-protein]--phosphate acyltransferase</fullName>
    </alternativeName>
    <alternativeName>
        <fullName evidence="10">Phosphate-acyl-ACP acyltransferase</fullName>
    </alternativeName>
</protein>
<proteinExistence type="inferred from homology"/>
<comment type="pathway">
    <text evidence="10">Lipid metabolism; phospholipid metabolism.</text>
</comment>
<dbReference type="EC" id="2.3.1.274" evidence="8 10"/>
<keyword evidence="5 10" id="KW-0443">Lipid metabolism</keyword>
<keyword evidence="4 10" id="KW-0808">Transferase</keyword>
<dbReference type="GO" id="GO:0043811">
    <property type="term" value="F:phosphate:acyl-[acyl carrier protein] acyltransferase activity"/>
    <property type="evidence" value="ECO:0007669"/>
    <property type="project" value="UniProtKB-UniRule"/>
</dbReference>
<dbReference type="HAMAP" id="MF_00019">
    <property type="entry name" value="PlsX"/>
    <property type="match status" value="1"/>
</dbReference>
<dbReference type="Pfam" id="PF02504">
    <property type="entry name" value="FA_synthesis"/>
    <property type="match status" value="1"/>
</dbReference>